<dbReference type="PANTHER" id="PTHR46796">
    <property type="entry name" value="HTH-TYPE TRANSCRIPTIONAL ACTIVATOR RHAS-RELATED"/>
    <property type="match status" value="1"/>
</dbReference>
<evidence type="ECO:0000313" key="5">
    <source>
        <dbReference type="EMBL" id="MRV71594.1"/>
    </source>
</evidence>
<evidence type="ECO:0000256" key="1">
    <source>
        <dbReference type="ARBA" id="ARBA00023015"/>
    </source>
</evidence>
<evidence type="ECO:0000259" key="4">
    <source>
        <dbReference type="PROSITE" id="PS01124"/>
    </source>
</evidence>
<dbReference type="PANTHER" id="PTHR46796:SF12">
    <property type="entry name" value="HTH-TYPE DNA-BINDING TRANSCRIPTIONAL ACTIVATOR EUTR"/>
    <property type="match status" value="1"/>
</dbReference>
<dbReference type="Pfam" id="PF14525">
    <property type="entry name" value="AraC_binding_2"/>
    <property type="match status" value="1"/>
</dbReference>
<evidence type="ECO:0000256" key="3">
    <source>
        <dbReference type="ARBA" id="ARBA00023163"/>
    </source>
</evidence>
<sequence>MPYTGSGIGRTCWQPCQNCGDINMRLDDPLGWQADRLPSRYQTFLDTPHVHQATGFLESSLLRRQTMEIQEAAAARVLLGGFTVGRLTICSVQFGVPAIAWMESSSPSWIFSSLLQGHAALGADAPYEPGRVAVAYGPGNMQEVRMDADARVLNFGVDETDLNNSCRSLLGSDLLHPLHFPAVSTGPSPQLAAFERVVSRLATTPRYEHPANQRLEAALQEAALFELLLAWPNSYRSYFDCGAALPRSTLRARDYIRAHAAELPTLGQIANAAGVGARALTMSFNKHLKVSPMRYLLQCRLDGARADLLLHREQGMVGNTACKWGFFNLGHFAGRYRERFGELPHQTLRRVTR</sequence>
<dbReference type="InterPro" id="IPR035418">
    <property type="entry name" value="AraC-bd_2"/>
</dbReference>
<dbReference type="Gene3D" id="1.10.10.60">
    <property type="entry name" value="Homeodomain-like"/>
    <property type="match status" value="1"/>
</dbReference>
<dbReference type="PROSITE" id="PS00041">
    <property type="entry name" value="HTH_ARAC_FAMILY_1"/>
    <property type="match status" value="1"/>
</dbReference>
<comment type="caution">
    <text evidence="5">The sequence shown here is derived from an EMBL/GenBank/DDBJ whole genome shotgun (WGS) entry which is preliminary data.</text>
</comment>
<feature type="domain" description="HTH araC/xylS-type" evidence="4">
    <location>
        <begin position="250"/>
        <end position="350"/>
    </location>
</feature>
<dbReference type="SUPFAM" id="SSF46689">
    <property type="entry name" value="Homeodomain-like"/>
    <property type="match status" value="1"/>
</dbReference>
<dbReference type="InterPro" id="IPR050204">
    <property type="entry name" value="AraC_XylS_family_regulators"/>
</dbReference>
<dbReference type="SMART" id="SM00342">
    <property type="entry name" value="HTH_ARAC"/>
    <property type="match status" value="1"/>
</dbReference>
<dbReference type="InterPro" id="IPR018060">
    <property type="entry name" value="HTH_AraC"/>
</dbReference>
<keyword evidence="6" id="KW-1185">Reference proteome</keyword>
<evidence type="ECO:0000256" key="2">
    <source>
        <dbReference type="ARBA" id="ARBA00023125"/>
    </source>
</evidence>
<dbReference type="InterPro" id="IPR009057">
    <property type="entry name" value="Homeodomain-like_sf"/>
</dbReference>
<dbReference type="InterPro" id="IPR018062">
    <property type="entry name" value="HTH_AraC-typ_CS"/>
</dbReference>
<dbReference type="EMBL" id="WKJJ01000004">
    <property type="protein sequence ID" value="MRV71594.1"/>
    <property type="molecule type" value="Genomic_DNA"/>
</dbReference>
<proteinExistence type="predicted"/>
<dbReference type="PROSITE" id="PS01124">
    <property type="entry name" value="HTH_ARAC_FAMILY_2"/>
    <property type="match status" value="1"/>
</dbReference>
<reference evidence="5 6" key="1">
    <citation type="submission" date="2019-11" db="EMBL/GenBank/DDBJ databases">
        <title>Novel species isolated from a subtropical stream in China.</title>
        <authorList>
            <person name="Lu H."/>
        </authorList>
    </citation>
    <scope>NUCLEOTIDE SEQUENCE [LARGE SCALE GENOMIC DNA]</scope>
    <source>
        <strain evidence="5 6">FT92W</strain>
    </source>
</reference>
<dbReference type="AlphaFoldDB" id="A0A7X2LT87"/>
<evidence type="ECO:0000313" key="6">
    <source>
        <dbReference type="Proteomes" id="UP000446768"/>
    </source>
</evidence>
<dbReference type="Proteomes" id="UP000446768">
    <property type="component" value="Unassembled WGS sequence"/>
</dbReference>
<protein>
    <submittedName>
        <fullName evidence="5">Helix-turn-helix domain-containing protein</fullName>
    </submittedName>
</protein>
<organism evidence="5 6">
    <name type="scientific">Pseudoduganella rivuli</name>
    <dbReference type="NCBI Taxonomy" id="2666085"/>
    <lineage>
        <taxon>Bacteria</taxon>
        <taxon>Pseudomonadati</taxon>
        <taxon>Pseudomonadota</taxon>
        <taxon>Betaproteobacteria</taxon>
        <taxon>Burkholderiales</taxon>
        <taxon>Oxalobacteraceae</taxon>
        <taxon>Telluria group</taxon>
        <taxon>Pseudoduganella</taxon>
    </lineage>
</organism>
<gene>
    <name evidence="5" type="ORF">GJ700_07630</name>
</gene>
<dbReference type="GO" id="GO:0003700">
    <property type="term" value="F:DNA-binding transcription factor activity"/>
    <property type="evidence" value="ECO:0007669"/>
    <property type="project" value="InterPro"/>
</dbReference>
<accession>A0A7X2LT87</accession>
<keyword evidence="1" id="KW-0805">Transcription regulation</keyword>
<dbReference type="GO" id="GO:0043565">
    <property type="term" value="F:sequence-specific DNA binding"/>
    <property type="evidence" value="ECO:0007669"/>
    <property type="project" value="InterPro"/>
</dbReference>
<name>A0A7X2LT87_9BURK</name>
<keyword evidence="3" id="KW-0804">Transcription</keyword>
<keyword evidence="2" id="KW-0238">DNA-binding</keyword>
<dbReference type="Pfam" id="PF12833">
    <property type="entry name" value="HTH_18"/>
    <property type="match status" value="1"/>
</dbReference>